<dbReference type="Gene3D" id="1.20.990.10">
    <property type="entry name" value="NADPH-cytochrome p450 Reductase, Chain A, domain 3"/>
    <property type="match status" value="1"/>
</dbReference>
<dbReference type="GO" id="GO:0005829">
    <property type="term" value="C:cytosol"/>
    <property type="evidence" value="ECO:0007669"/>
    <property type="project" value="TreeGrafter"/>
</dbReference>
<dbReference type="CDD" id="cd06206">
    <property type="entry name" value="bifunctional_CYPOR"/>
    <property type="match status" value="1"/>
</dbReference>
<dbReference type="InterPro" id="IPR023173">
    <property type="entry name" value="NADPH_Cyt_P450_Rdtase_alpha"/>
</dbReference>
<dbReference type="AlphaFoldDB" id="A0A9Q9EFS0"/>
<keyword evidence="5 16" id="KW-0285">Flavoprotein</keyword>
<feature type="region of interest" description="Disordered" evidence="18">
    <location>
        <begin position="478"/>
        <end position="497"/>
    </location>
</feature>
<keyword evidence="11 16" id="KW-0560">Oxidoreductase</keyword>
<evidence type="ECO:0000256" key="14">
    <source>
        <dbReference type="ARBA" id="ARBA00047827"/>
    </source>
</evidence>
<dbReference type="SUPFAM" id="SSF52343">
    <property type="entry name" value="Ferredoxin reductase-like, C-terminal NADP-linked domain"/>
    <property type="match status" value="1"/>
</dbReference>
<proteinExistence type="inferred from homology"/>
<protein>
    <recommendedName>
        <fullName evidence="16">Bifunctional cytochrome P450/NADPH--P450 reductase</fullName>
    </recommendedName>
    <domain>
        <recommendedName>
            <fullName evidence="16">Cytochrome P450</fullName>
            <ecNumber evidence="16">1.14.14.1</ecNumber>
        </recommendedName>
    </domain>
    <domain>
        <recommendedName>
            <fullName evidence="16">NADPH--cytochrome P450 reductase</fullName>
            <ecNumber evidence="16">1.6.2.4</ecNumber>
        </recommendedName>
    </domain>
</protein>
<dbReference type="InterPro" id="IPR017927">
    <property type="entry name" value="FAD-bd_FR_type"/>
</dbReference>
<dbReference type="PANTHER" id="PTHR19384">
    <property type="entry name" value="NITRIC OXIDE SYNTHASE-RELATED"/>
    <property type="match status" value="1"/>
</dbReference>
<dbReference type="GO" id="GO:0050660">
    <property type="term" value="F:flavin adenine dinucleotide binding"/>
    <property type="evidence" value="ECO:0007669"/>
    <property type="project" value="TreeGrafter"/>
</dbReference>
<dbReference type="FunFam" id="2.40.30.10:FF:000198">
    <property type="entry name" value="Bifunctional cytochrome P450/NADPH--P450 reductase"/>
    <property type="match status" value="1"/>
</dbReference>
<comment type="catalytic activity">
    <reaction evidence="14 16">
        <text>an organic molecule + reduced [NADPH--hemoprotein reductase] + O2 = an alcohol + oxidized [NADPH--hemoprotein reductase] + H2O + H(+)</text>
        <dbReference type="Rhea" id="RHEA:17149"/>
        <dbReference type="Rhea" id="RHEA-COMP:11964"/>
        <dbReference type="Rhea" id="RHEA-COMP:11965"/>
        <dbReference type="ChEBI" id="CHEBI:15377"/>
        <dbReference type="ChEBI" id="CHEBI:15378"/>
        <dbReference type="ChEBI" id="CHEBI:15379"/>
        <dbReference type="ChEBI" id="CHEBI:30879"/>
        <dbReference type="ChEBI" id="CHEBI:57618"/>
        <dbReference type="ChEBI" id="CHEBI:58210"/>
        <dbReference type="ChEBI" id="CHEBI:142491"/>
        <dbReference type="EC" id="1.14.14.1"/>
    </reaction>
</comment>
<comment type="similarity">
    <text evidence="2 16">In the N-terminal section; belongs to the cytochrome P450 family.</text>
</comment>
<dbReference type="InterPro" id="IPR036396">
    <property type="entry name" value="Cyt_P450_sf"/>
</dbReference>
<dbReference type="Gene3D" id="3.40.50.360">
    <property type="match status" value="1"/>
</dbReference>
<dbReference type="EMBL" id="CP099418">
    <property type="protein sequence ID" value="USW48179.1"/>
    <property type="molecule type" value="Genomic_DNA"/>
</dbReference>
<gene>
    <name evidence="21" type="ORF">Slin15195_G014980</name>
</gene>
<dbReference type="InterPro" id="IPR002401">
    <property type="entry name" value="Cyt_P450_E_grp-I"/>
</dbReference>
<dbReference type="GO" id="GO:0020037">
    <property type="term" value="F:heme binding"/>
    <property type="evidence" value="ECO:0007669"/>
    <property type="project" value="UniProtKB-UniRule"/>
</dbReference>
<evidence type="ECO:0000259" key="20">
    <source>
        <dbReference type="PROSITE" id="PS51384"/>
    </source>
</evidence>
<feature type="binding site" description="axial binding residue" evidence="17">
    <location>
        <position position="410"/>
    </location>
    <ligand>
        <name>heme</name>
        <dbReference type="ChEBI" id="CHEBI:30413"/>
    </ligand>
    <ligandPart>
        <name>Fe</name>
        <dbReference type="ChEBI" id="CHEBI:18248"/>
    </ligandPart>
</feature>
<dbReference type="InterPro" id="IPR039261">
    <property type="entry name" value="FNR_nucleotide-bd"/>
</dbReference>
<evidence type="ECO:0000256" key="1">
    <source>
        <dbReference type="ARBA" id="ARBA00001971"/>
    </source>
</evidence>
<keyword evidence="9 16" id="KW-0521">NADP</keyword>
<evidence type="ECO:0000256" key="3">
    <source>
        <dbReference type="ARBA" id="ARBA00022448"/>
    </source>
</evidence>
<dbReference type="PRINTS" id="PR00463">
    <property type="entry name" value="EP450I"/>
</dbReference>
<dbReference type="GO" id="GO:0070330">
    <property type="term" value="F:aromatase activity"/>
    <property type="evidence" value="ECO:0007669"/>
    <property type="project" value="UniProtKB-UniRule"/>
</dbReference>
<sequence>MSLDRRDTIAIPQPRGYPIIGNVLEVTGDVPINRIIQLGKQYGEIFRLTILGRRLVLVSSQALADELCDEKRFHKYVSAPLAELRDGVHDGLFTAHDGEANWTTAHRTLTPAFNPLNVATMFDDMKDIASQLVLKFARYGQSYRIPVTKDLTALTLDTIALCSMDYRFNSFYTEEEHPFIQAMVSFLKHADVRARRPPWLRALYSSDEAQWQADIACMRDLSETLVKERRDNPKDSKDLLNAMINGKDPKTGECLPESSIIDNLITFLVAGHETTSGMLSYCFYCLLKNPDACRKAQEEVDKVIGMSGVQYEHLNQLPYITAVLRETARLYSTAPGFAVTPNNPNGEVLAGKYFLEAGEPALIVLHNVHRDPAVFGDDAEEFRPERMLDENFDKLPSNSWKPFGNGARGCIGRGFAWQEMMLVMPTLLQYFNFSMDDPQYDLQTAFTLTIKPKDFYMRASLREGWTARKIEQHLSGSSKFDVSKAPGAPTATNEAHGESGKPVTILYGSNSGTCEVLANTLAADARAHGFSASAVKTLDSAKQNLPTDEPVVIVTASYEGEPADDASHFYNWLQHLEPGTKLDTKFAVFGCGHSDWKKTFHRVPTAIDNFLEKAGSTRLCSMGTADAAKGDMMSAFQAWEDDTLWPALQKHYGAEDEATAAKSLGQSVSVEVFSKRASHLRADVAEAKVVAVKTLTTPDVAEKHHVELQLPSDMTYRAGDYLAVLPLNLPGVVHRIMTRFSLPWDAMLHITSKTGTTLPTDHPVSAQNLFSAYLELSQPATKRNLAMLIEASPDDATKSQLSTLSEHFEAEITAKRTSLLALLERFPKIPLPLSAFISSLISMRVRQYSISSSPLSNSNNATLTFAVIDEPSTSGQGRHIGVASNYLSQLKAGDIVHVAVKPSHAAFHLPPSPETTPVIMVAAGAGLAPFRGFIQERAAQIGSGRKLAAAHLYFGCRHPDKDNLYSEEIAFWEKMGAVVTHRSFSQLPEQSGGHKHIDGVFLEDKDSLIPLWEAGARIYVCGSRGLGESVKQAFLKMAREKGIAEGRIDAEDDEKLEKWFESLRNERYSTDVFA</sequence>
<keyword evidence="12 16" id="KW-0408">Iron</keyword>
<evidence type="ECO:0000256" key="4">
    <source>
        <dbReference type="ARBA" id="ARBA00022617"/>
    </source>
</evidence>
<comment type="cofactor">
    <cofactor evidence="16">
        <name>FAD</name>
        <dbReference type="ChEBI" id="CHEBI:57692"/>
    </cofactor>
    <cofactor evidence="16">
        <name>FMN</name>
        <dbReference type="ChEBI" id="CHEBI:58210"/>
    </cofactor>
</comment>
<dbReference type="CDD" id="cd11068">
    <property type="entry name" value="CYP120A1"/>
    <property type="match status" value="1"/>
</dbReference>
<dbReference type="Pfam" id="PF00258">
    <property type="entry name" value="Flavodoxin_1"/>
    <property type="match status" value="1"/>
</dbReference>
<dbReference type="GO" id="GO:0005506">
    <property type="term" value="F:iron ion binding"/>
    <property type="evidence" value="ECO:0007669"/>
    <property type="project" value="UniProtKB-UniRule"/>
</dbReference>
<evidence type="ECO:0000256" key="16">
    <source>
        <dbReference type="PIRNR" id="PIRNR000209"/>
    </source>
</evidence>
<accession>A0A9Q9EFS0</accession>
<dbReference type="GO" id="GO:0003958">
    <property type="term" value="F:NADPH-hemoprotein reductase activity"/>
    <property type="evidence" value="ECO:0007669"/>
    <property type="project" value="UniProtKB-UniRule"/>
</dbReference>
<keyword evidence="7 16" id="KW-0479">Metal-binding</keyword>
<evidence type="ECO:0000256" key="12">
    <source>
        <dbReference type="ARBA" id="ARBA00023004"/>
    </source>
</evidence>
<dbReference type="PRINTS" id="PR00385">
    <property type="entry name" value="P450"/>
</dbReference>
<evidence type="ECO:0000256" key="18">
    <source>
        <dbReference type="SAM" id="MobiDB-lite"/>
    </source>
</evidence>
<keyword evidence="4 16" id="KW-0349">Heme</keyword>
<dbReference type="InterPro" id="IPR001433">
    <property type="entry name" value="OxRdtase_FAD/NAD-bd"/>
</dbReference>
<evidence type="ECO:0000256" key="6">
    <source>
        <dbReference type="ARBA" id="ARBA00022643"/>
    </source>
</evidence>
<dbReference type="InterPro" id="IPR023206">
    <property type="entry name" value="Bifunctional_P450_P450_red"/>
</dbReference>
<dbReference type="FunFam" id="1.10.630.10:FF:000040">
    <property type="entry name" value="Bifunctional cytochrome P450/NADPH--P450 reductase"/>
    <property type="match status" value="1"/>
</dbReference>
<dbReference type="Gene3D" id="1.10.630.10">
    <property type="entry name" value="Cytochrome P450"/>
    <property type="match status" value="1"/>
</dbReference>
<organism evidence="21 22">
    <name type="scientific">Septoria linicola</name>
    <dbReference type="NCBI Taxonomy" id="215465"/>
    <lineage>
        <taxon>Eukaryota</taxon>
        <taxon>Fungi</taxon>
        <taxon>Dikarya</taxon>
        <taxon>Ascomycota</taxon>
        <taxon>Pezizomycotina</taxon>
        <taxon>Dothideomycetes</taxon>
        <taxon>Dothideomycetidae</taxon>
        <taxon>Mycosphaerellales</taxon>
        <taxon>Mycosphaerellaceae</taxon>
        <taxon>Septoria</taxon>
    </lineage>
</organism>
<name>A0A9Q9EFS0_9PEZI</name>
<evidence type="ECO:0000256" key="8">
    <source>
        <dbReference type="ARBA" id="ARBA00022827"/>
    </source>
</evidence>
<evidence type="ECO:0000256" key="11">
    <source>
        <dbReference type="ARBA" id="ARBA00023002"/>
    </source>
</evidence>
<evidence type="ECO:0000256" key="15">
    <source>
        <dbReference type="ARBA" id="ARBA00049342"/>
    </source>
</evidence>
<keyword evidence="6 16" id="KW-0288">FMN</keyword>
<dbReference type="InterPro" id="IPR017972">
    <property type="entry name" value="Cyt_P450_CS"/>
</dbReference>
<keyword evidence="13 16" id="KW-0503">Monooxygenase</keyword>
<evidence type="ECO:0000313" key="21">
    <source>
        <dbReference type="EMBL" id="USW48179.1"/>
    </source>
</evidence>
<dbReference type="SUPFAM" id="SSF48264">
    <property type="entry name" value="Cytochrome P450"/>
    <property type="match status" value="1"/>
</dbReference>
<dbReference type="SUPFAM" id="SSF63380">
    <property type="entry name" value="Riboflavin synthase domain-like"/>
    <property type="match status" value="1"/>
</dbReference>
<dbReference type="PROSITE" id="PS51384">
    <property type="entry name" value="FAD_FR"/>
    <property type="match status" value="1"/>
</dbReference>
<dbReference type="InterPro" id="IPR001128">
    <property type="entry name" value="Cyt_P450"/>
</dbReference>
<dbReference type="PROSITE" id="PS00086">
    <property type="entry name" value="CYTOCHROME_P450"/>
    <property type="match status" value="1"/>
</dbReference>
<comment type="catalytic activity">
    <reaction evidence="15 16">
        <text>2 oxidized [cytochrome P450] + NADPH = 2 reduced [cytochrome P450] + NADP(+) + H(+)</text>
        <dbReference type="Rhea" id="RHEA:24040"/>
        <dbReference type="Rhea" id="RHEA-COMP:14627"/>
        <dbReference type="Rhea" id="RHEA-COMP:14628"/>
        <dbReference type="ChEBI" id="CHEBI:15378"/>
        <dbReference type="ChEBI" id="CHEBI:55376"/>
        <dbReference type="ChEBI" id="CHEBI:57783"/>
        <dbReference type="ChEBI" id="CHEBI:58349"/>
        <dbReference type="ChEBI" id="CHEBI:60344"/>
        <dbReference type="EC" id="1.6.2.4"/>
    </reaction>
</comment>
<feature type="domain" description="FAD-binding FR-type" evidence="20">
    <location>
        <begin position="682"/>
        <end position="910"/>
    </location>
</feature>
<dbReference type="Proteomes" id="UP001056384">
    <property type="component" value="Chromosome 1"/>
</dbReference>
<dbReference type="EC" id="1.6.2.4" evidence="16"/>
<keyword evidence="8 16" id="KW-0274">FAD</keyword>
<evidence type="ECO:0000256" key="9">
    <source>
        <dbReference type="ARBA" id="ARBA00022857"/>
    </source>
</evidence>
<dbReference type="Gene3D" id="2.40.30.10">
    <property type="entry name" value="Translation factors"/>
    <property type="match status" value="1"/>
</dbReference>
<evidence type="ECO:0000313" key="22">
    <source>
        <dbReference type="Proteomes" id="UP001056384"/>
    </source>
</evidence>
<evidence type="ECO:0000256" key="13">
    <source>
        <dbReference type="ARBA" id="ARBA00023033"/>
    </source>
</evidence>
<dbReference type="PANTHER" id="PTHR19384:SF127">
    <property type="entry name" value="BIFUNCTIONAL CYTOCHROME P450_NADPH--P450 REDUCTASE"/>
    <property type="match status" value="1"/>
</dbReference>
<dbReference type="Gene3D" id="3.40.50.80">
    <property type="entry name" value="Nucleotide-binding domain of ferredoxin-NADP reductase (FNR) module"/>
    <property type="match status" value="1"/>
</dbReference>
<evidence type="ECO:0000256" key="7">
    <source>
        <dbReference type="ARBA" id="ARBA00022723"/>
    </source>
</evidence>
<dbReference type="InterPro" id="IPR029039">
    <property type="entry name" value="Flavoprotein-like_sf"/>
</dbReference>
<evidence type="ECO:0000259" key="19">
    <source>
        <dbReference type="PROSITE" id="PS50902"/>
    </source>
</evidence>
<dbReference type="PIRSF" id="PIRSF000209">
    <property type="entry name" value="Bifunctional_P450_P450R"/>
    <property type="match status" value="1"/>
</dbReference>
<dbReference type="Pfam" id="PF00175">
    <property type="entry name" value="NAD_binding_1"/>
    <property type="match status" value="1"/>
</dbReference>
<evidence type="ECO:0000256" key="2">
    <source>
        <dbReference type="ARBA" id="ARBA00010018"/>
    </source>
</evidence>
<dbReference type="Pfam" id="PF00067">
    <property type="entry name" value="p450"/>
    <property type="match status" value="1"/>
</dbReference>
<dbReference type="PROSITE" id="PS50902">
    <property type="entry name" value="FLAVODOXIN_LIKE"/>
    <property type="match status" value="1"/>
</dbReference>
<evidence type="ECO:0000256" key="5">
    <source>
        <dbReference type="ARBA" id="ARBA00022630"/>
    </source>
</evidence>
<keyword evidence="3 16" id="KW-0813">Transport</keyword>
<feature type="domain" description="Flavodoxin-like" evidence="19">
    <location>
        <begin position="503"/>
        <end position="644"/>
    </location>
</feature>
<evidence type="ECO:0000256" key="10">
    <source>
        <dbReference type="ARBA" id="ARBA00022982"/>
    </source>
</evidence>
<keyword evidence="22" id="KW-1185">Reference proteome</keyword>
<dbReference type="InterPro" id="IPR008254">
    <property type="entry name" value="Flavodoxin/NO_synth"/>
</dbReference>
<dbReference type="Pfam" id="PF00667">
    <property type="entry name" value="FAD_binding_1"/>
    <property type="match status" value="1"/>
</dbReference>
<dbReference type="InterPro" id="IPR003097">
    <property type="entry name" value="CysJ-like_FAD-binding"/>
</dbReference>
<dbReference type="GO" id="GO:0010181">
    <property type="term" value="F:FMN binding"/>
    <property type="evidence" value="ECO:0007669"/>
    <property type="project" value="UniProtKB-UniRule"/>
</dbReference>
<reference evidence="21" key="1">
    <citation type="submission" date="2022-06" db="EMBL/GenBank/DDBJ databases">
        <title>Complete genome sequences of two strains of the flax pathogen Septoria linicola.</title>
        <authorList>
            <person name="Lapalu N."/>
            <person name="Simon A."/>
            <person name="Demenou B."/>
            <person name="Paumier D."/>
            <person name="Guillot M.-P."/>
            <person name="Gout L."/>
            <person name="Valade R."/>
        </authorList>
    </citation>
    <scope>NUCLEOTIDE SEQUENCE</scope>
    <source>
        <strain evidence="21">SE15195</strain>
    </source>
</reference>
<dbReference type="EC" id="1.14.14.1" evidence="16"/>
<dbReference type="InterPro" id="IPR017938">
    <property type="entry name" value="Riboflavin_synthase-like_b-brl"/>
</dbReference>
<comment type="cofactor">
    <cofactor evidence="1 16 17">
        <name>heme</name>
        <dbReference type="ChEBI" id="CHEBI:30413"/>
    </cofactor>
</comment>
<dbReference type="SUPFAM" id="SSF52218">
    <property type="entry name" value="Flavoproteins"/>
    <property type="match status" value="1"/>
</dbReference>
<keyword evidence="10 16" id="KW-0249">Electron transport</keyword>
<evidence type="ECO:0000256" key="17">
    <source>
        <dbReference type="PIRSR" id="PIRSR000209-1"/>
    </source>
</evidence>